<dbReference type="Proteomes" id="UP000053424">
    <property type="component" value="Unassembled WGS sequence"/>
</dbReference>
<keyword evidence="2" id="KW-1185">Reference proteome</keyword>
<protein>
    <submittedName>
        <fullName evidence="1">Uncharacterized protein</fullName>
    </submittedName>
</protein>
<accession>A0A0C2YG44</accession>
<dbReference type="EMBL" id="KN831768">
    <property type="protein sequence ID" value="KIM48678.1"/>
    <property type="molecule type" value="Genomic_DNA"/>
</dbReference>
<dbReference type="AlphaFoldDB" id="A0A0C2YG44"/>
<sequence length="57" mass="6440">MQVDIGRHFRFVRVNRISDSLPITPIVQGVLGRVPARIVLKSDPPPQMISAQHEPRL</sequence>
<reference evidence="1 2" key="1">
    <citation type="submission" date="2014-04" db="EMBL/GenBank/DDBJ databases">
        <authorList>
            <consortium name="DOE Joint Genome Institute"/>
            <person name="Kuo A."/>
            <person name="Gay G."/>
            <person name="Dore J."/>
            <person name="Kohler A."/>
            <person name="Nagy L.G."/>
            <person name="Floudas D."/>
            <person name="Copeland A."/>
            <person name="Barry K.W."/>
            <person name="Cichocki N."/>
            <person name="Veneault-Fourrey C."/>
            <person name="LaButti K."/>
            <person name="Lindquist E.A."/>
            <person name="Lipzen A."/>
            <person name="Lundell T."/>
            <person name="Morin E."/>
            <person name="Murat C."/>
            <person name="Sun H."/>
            <person name="Tunlid A."/>
            <person name="Henrissat B."/>
            <person name="Grigoriev I.V."/>
            <person name="Hibbett D.S."/>
            <person name="Martin F."/>
            <person name="Nordberg H.P."/>
            <person name="Cantor M.N."/>
            <person name="Hua S.X."/>
        </authorList>
    </citation>
    <scope>NUCLEOTIDE SEQUENCE [LARGE SCALE GENOMIC DNA]</scope>
    <source>
        <strain evidence="2">h7</strain>
    </source>
</reference>
<gene>
    <name evidence="1" type="ORF">M413DRAFT_437862</name>
</gene>
<name>A0A0C2YG44_HEBCY</name>
<dbReference type="HOGENOM" id="CLU_2996694_0_0_1"/>
<evidence type="ECO:0000313" key="2">
    <source>
        <dbReference type="Proteomes" id="UP000053424"/>
    </source>
</evidence>
<proteinExistence type="predicted"/>
<organism evidence="1 2">
    <name type="scientific">Hebeloma cylindrosporum</name>
    <dbReference type="NCBI Taxonomy" id="76867"/>
    <lineage>
        <taxon>Eukaryota</taxon>
        <taxon>Fungi</taxon>
        <taxon>Dikarya</taxon>
        <taxon>Basidiomycota</taxon>
        <taxon>Agaricomycotina</taxon>
        <taxon>Agaricomycetes</taxon>
        <taxon>Agaricomycetidae</taxon>
        <taxon>Agaricales</taxon>
        <taxon>Agaricineae</taxon>
        <taxon>Hymenogastraceae</taxon>
        <taxon>Hebeloma</taxon>
    </lineage>
</organism>
<reference evidence="2" key="2">
    <citation type="submission" date="2015-01" db="EMBL/GenBank/DDBJ databases">
        <title>Evolutionary Origins and Diversification of the Mycorrhizal Mutualists.</title>
        <authorList>
            <consortium name="DOE Joint Genome Institute"/>
            <consortium name="Mycorrhizal Genomics Consortium"/>
            <person name="Kohler A."/>
            <person name="Kuo A."/>
            <person name="Nagy L.G."/>
            <person name="Floudas D."/>
            <person name="Copeland A."/>
            <person name="Barry K.W."/>
            <person name="Cichocki N."/>
            <person name="Veneault-Fourrey C."/>
            <person name="LaButti K."/>
            <person name="Lindquist E.A."/>
            <person name="Lipzen A."/>
            <person name="Lundell T."/>
            <person name="Morin E."/>
            <person name="Murat C."/>
            <person name="Riley R."/>
            <person name="Ohm R."/>
            <person name="Sun H."/>
            <person name="Tunlid A."/>
            <person name="Henrissat B."/>
            <person name="Grigoriev I.V."/>
            <person name="Hibbett D.S."/>
            <person name="Martin F."/>
        </authorList>
    </citation>
    <scope>NUCLEOTIDE SEQUENCE [LARGE SCALE GENOMIC DNA]</scope>
    <source>
        <strain evidence="2">h7</strain>
    </source>
</reference>
<evidence type="ECO:0000313" key="1">
    <source>
        <dbReference type="EMBL" id="KIM48678.1"/>
    </source>
</evidence>